<evidence type="ECO:0000313" key="8">
    <source>
        <dbReference type="Proteomes" id="UP001207654"/>
    </source>
</evidence>
<evidence type="ECO:0000256" key="1">
    <source>
        <dbReference type="ARBA" id="ARBA00000085"/>
    </source>
</evidence>
<dbReference type="Gene3D" id="3.30.565.10">
    <property type="entry name" value="Histidine kinase-like ATPase, C-terminal domain"/>
    <property type="match status" value="1"/>
</dbReference>
<dbReference type="PANTHER" id="PTHR43711">
    <property type="entry name" value="TWO-COMPONENT HISTIDINE KINASE"/>
    <property type="match status" value="1"/>
</dbReference>
<comment type="caution">
    <text evidence="7">The sequence shown here is derived from an EMBL/GenBank/DDBJ whole genome shotgun (WGS) entry which is preliminary data.</text>
</comment>
<evidence type="ECO:0000256" key="5">
    <source>
        <dbReference type="ARBA" id="ARBA00023012"/>
    </source>
</evidence>
<dbReference type="Pfam" id="PF02518">
    <property type="entry name" value="HATPase_c"/>
    <property type="match status" value="1"/>
</dbReference>
<sequence>MGRWDRSRLEQVITNLQANAIKFGDHKPVELSVTSDNGIARLTVRDHGIGIAPDRLPHVFERFVRSVWFATLLPTRGRDGPAADRVYPLGFKLQRVGA</sequence>
<dbReference type="EC" id="2.7.13.3" evidence="2"/>
<dbReference type="EMBL" id="JAPNKA010000001">
    <property type="protein sequence ID" value="MCY1081813.1"/>
    <property type="molecule type" value="Genomic_DNA"/>
</dbReference>
<reference evidence="7 8" key="1">
    <citation type="submission" date="2022-11" db="EMBL/GenBank/DDBJ databases">
        <title>Minimal conservation of predation-associated metabolite biosynthetic gene clusters underscores biosynthetic potential of Myxococcota including descriptions for ten novel species: Archangium lansinium sp. nov., Myxococcus landrumus sp. nov., Nannocystis bai.</title>
        <authorList>
            <person name="Ahearne A."/>
            <person name="Stevens C."/>
            <person name="Phillips K."/>
        </authorList>
    </citation>
    <scope>NUCLEOTIDE SEQUENCE [LARGE SCALE GENOMIC DNA]</scope>
    <source>
        <strain evidence="7 8">MIWBW</strain>
    </source>
</reference>
<name>A0ABT4AJD3_9BACT</name>
<evidence type="ECO:0000313" key="7">
    <source>
        <dbReference type="EMBL" id="MCY1081813.1"/>
    </source>
</evidence>
<evidence type="ECO:0000256" key="4">
    <source>
        <dbReference type="ARBA" id="ARBA00022777"/>
    </source>
</evidence>
<dbReference type="InterPro" id="IPR050736">
    <property type="entry name" value="Sensor_HK_Regulatory"/>
</dbReference>
<keyword evidence="5" id="KW-0902">Two-component regulatory system</keyword>
<evidence type="ECO:0000256" key="3">
    <source>
        <dbReference type="ARBA" id="ARBA00022679"/>
    </source>
</evidence>
<dbReference type="InterPro" id="IPR005467">
    <property type="entry name" value="His_kinase_dom"/>
</dbReference>
<dbReference type="RefSeq" id="WP_267540398.1">
    <property type="nucleotide sequence ID" value="NZ_JAPNKA010000001.1"/>
</dbReference>
<proteinExistence type="predicted"/>
<keyword evidence="8" id="KW-1185">Reference proteome</keyword>
<accession>A0ABT4AJD3</accession>
<dbReference type="InterPro" id="IPR003594">
    <property type="entry name" value="HATPase_dom"/>
</dbReference>
<dbReference type="PANTHER" id="PTHR43711:SF1">
    <property type="entry name" value="HISTIDINE KINASE 1"/>
    <property type="match status" value="1"/>
</dbReference>
<dbReference type="Proteomes" id="UP001207654">
    <property type="component" value="Unassembled WGS sequence"/>
</dbReference>
<evidence type="ECO:0000256" key="2">
    <source>
        <dbReference type="ARBA" id="ARBA00012438"/>
    </source>
</evidence>
<comment type="catalytic activity">
    <reaction evidence="1">
        <text>ATP + protein L-histidine = ADP + protein N-phospho-L-histidine.</text>
        <dbReference type="EC" id="2.7.13.3"/>
    </reaction>
</comment>
<organism evidence="7 8">
    <name type="scientific">Archangium lansingense</name>
    <dbReference type="NCBI Taxonomy" id="2995310"/>
    <lineage>
        <taxon>Bacteria</taxon>
        <taxon>Pseudomonadati</taxon>
        <taxon>Myxococcota</taxon>
        <taxon>Myxococcia</taxon>
        <taxon>Myxococcales</taxon>
        <taxon>Cystobacterineae</taxon>
        <taxon>Archangiaceae</taxon>
        <taxon>Archangium</taxon>
    </lineage>
</organism>
<dbReference type="PROSITE" id="PS50109">
    <property type="entry name" value="HIS_KIN"/>
    <property type="match status" value="1"/>
</dbReference>
<dbReference type="GO" id="GO:0016301">
    <property type="term" value="F:kinase activity"/>
    <property type="evidence" value="ECO:0007669"/>
    <property type="project" value="UniProtKB-KW"/>
</dbReference>
<dbReference type="SUPFAM" id="SSF55874">
    <property type="entry name" value="ATPase domain of HSP90 chaperone/DNA topoisomerase II/histidine kinase"/>
    <property type="match status" value="1"/>
</dbReference>
<protein>
    <recommendedName>
        <fullName evidence="2">histidine kinase</fullName>
        <ecNumber evidence="2">2.7.13.3</ecNumber>
    </recommendedName>
</protein>
<gene>
    <name evidence="7" type="ORF">OV287_45940</name>
</gene>
<evidence type="ECO:0000259" key="6">
    <source>
        <dbReference type="PROSITE" id="PS50109"/>
    </source>
</evidence>
<dbReference type="InterPro" id="IPR036890">
    <property type="entry name" value="HATPase_C_sf"/>
</dbReference>
<keyword evidence="3" id="KW-0808">Transferase</keyword>
<feature type="domain" description="Histidine kinase" evidence="6">
    <location>
        <begin position="1"/>
        <end position="66"/>
    </location>
</feature>
<keyword evidence="4 7" id="KW-0418">Kinase</keyword>